<reference evidence="3 4" key="1">
    <citation type="submission" date="2019-09" db="EMBL/GenBank/DDBJ databases">
        <title>Genome sequence of Adhaeribacter sp. M2.</title>
        <authorList>
            <person name="Srinivasan S."/>
        </authorList>
    </citation>
    <scope>NUCLEOTIDE SEQUENCE [LARGE SCALE GENOMIC DNA]</scope>
    <source>
        <strain evidence="3 4">M2</strain>
    </source>
</reference>
<comment type="caution">
    <text evidence="3">The sequence shown here is derived from an EMBL/GenBank/DDBJ whole genome shotgun (WGS) entry which is preliminary data.</text>
</comment>
<dbReference type="RefSeq" id="WP_150902725.1">
    <property type="nucleotide sequence ID" value="NZ_VTWT01000002.1"/>
</dbReference>
<evidence type="ECO:0008006" key="5">
    <source>
        <dbReference type="Google" id="ProtNLM"/>
    </source>
</evidence>
<name>A0A5N1J227_9BACT</name>
<sequence length="165" mass="18229">MKTLTKNLLLAFTGGALLLSSPLAMAQGNGKGQEKKAQKEAYKATKQNGKEGNGKGKNKFKGKDKSAVKKFPHSKPYSVKVPPGHYPPAGHYRIWYPNRPPGHQPAPVRNGLPPNAPLTDGAFILYGDQGYDTQYDWRKHEQEKPKTVPREIIDILFPNTTVPAQ</sequence>
<evidence type="ECO:0000313" key="4">
    <source>
        <dbReference type="Proteomes" id="UP000326570"/>
    </source>
</evidence>
<dbReference type="AlphaFoldDB" id="A0A5N1J227"/>
<organism evidence="3 4">
    <name type="scientific">Adhaeribacter soli</name>
    <dbReference type="NCBI Taxonomy" id="2607655"/>
    <lineage>
        <taxon>Bacteria</taxon>
        <taxon>Pseudomonadati</taxon>
        <taxon>Bacteroidota</taxon>
        <taxon>Cytophagia</taxon>
        <taxon>Cytophagales</taxon>
        <taxon>Hymenobacteraceae</taxon>
        <taxon>Adhaeribacter</taxon>
    </lineage>
</organism>
<evidence type="ECO:0000256" key="2">
    <source>
        <dbReference type="SAM" id="SignalP"/>
    </source>
</evidence>
<feature type="compositionally biased region" description="Basic and acidic residues" evidence="1">
    <location>
        <begin position="32"/>
        <end position="54"/>
    </location>
</feature>
<evidence type="ECO:0000256" key="1">
    <source>
        <dbReference type="SAM" id="MobiDB-lite"/>
    </source>
</evidence>
<feature type="region of interest" description="Disordered" evidence="1">
    <location>
        <begin position="26"/>
        <end position="83"/>
    </location>
</feature>
<proteinExistence type="predicted"/>
<keyword evidence="4" id="KW-1185">Reference proteome</keyword>
<keyword evidence="2" id="KW-0732">Signal</keyword>
<evidence type="ECO:0000313" key="3">
    <source>
        <dbReference type="EMBL" id="KAA9340798.1"/>
    </source>
</evidence>
<feature type="chain" id="PRO_5025019045" description="RcnB family protein" evidence="2">
    <location>
        <begin position="27"/>
        <end position="165"/>
    </location>
</feature>
<dbReference type="Proteomes" id="UP000326570">
    <property type="component" value="Unassembled WGS sequence"/>
</dbReference>
<gene>
    <name evidence="3" type="ORF">F0P94_05055</name>
</gene>
<feature type="signal peptide" evidence="2">
    <location>
        <begin position="1"/>
        <end position="26"/>
    </location>
</feature>
<accession>A0A5N1J227</accession>
<protein>
    <recommendedName>
        <fullName evidence="5">RcnB family protein</fullName>
    </recommendedName>
</protein>
<dbReference type="EMBL" id="VTWT01000002">
    <property type="protein sequence ID" value="KAA9340798.1"/>
    <property type="molecule type" value="Genomic_DNA"/>
</dbReference>